<organism evidence="4">
    <name type="scientific">plant metagenome</name>
    <dbReference type="NCBI Taxonomy" id="1297885"/>
    <lineage>
        <taxon>unclassified sequences</taxon>
        <taxon>metagenomes</taxon>
        <taxon>organismal metagenomes</taxon>
    </lineage>
</organism>
<evidence type="ECO:0000313" key="4">
    <source>
        <dbReference type="EMBL" id="VFR47878.1"/>
    </source>
</evidence>
<evidence type="ECO:0000313" key="7">
    <source>
        <dbReference type="EMBL" id="VFR67284.1"/>
    </source>
</evidence>
<dbReference type="Pfam" id="PF04773">
    <property type="entry name" value="FecR"/>
    <property type="match status" value="1"/>
</dbReference>
<evidence type="ECO:0000259" key="2">
    <source>
        <dbReference type="Pfam" id="PF16220"/>
    </source>
</evidence>
<protein>
    <submittedName>
        <fullName evidence="4">Sigma factor regulator VreR (Cytoplasmic membrane-localized) of trans-envelope signaling system</fullName>
    </submittedName>
</protein>
<dbReference type="Pfam" id="PF16220">
    <property type="entry name" value="DUF4880"/>
    <property type="match status" value="1"/>
</dbReference>
<dbReference type="EMBL" id="CAADIP010000024">
    <property type="protein sequence ID" value="VFR89343.1"/>
    <property type="molecule type" value="Genomic_DNA"/>
</dbReference>
<dbReference type="Gene3D" id="2.60.120.1440">
    <property type="match status" value="1"/>
</dbReference>
<dbReference type="InterPro" id="IPR012373">
    <property type="entry name" value="Ferrdict_sens_TM"/>
</dbReference>
<accession>A0A484RBS5</accession>
<evidence type="ECO:0000313" key="6">
    <source>
        <dbReference type="EMBL" id="VFR58915.1"/>
    </source>
</evidence>
<dbReference type="EMBL" id="CAADHY010000018">
    <property type="protein sequence ID" value="VFR25116.1"/>
    <property type="molecule type" value="Genomic_DNA"/>
</dbReference>
<dbReference type="EMBL" id="CAADID010000007">
    <property type="protein sequence ID" value="VFR58915.1"/>
    <property type="molecule type" value="Genomic_DNA"/>
</dbReference>
<dbReference type="PANTHER" id="PTHR30273">
    <property type="entry name" value="PERIPLASMIC SIGNAL SENSOR AND SIGMA FACTOR ACTIVATOR FECR-RELATED"/>
    <property type="match status" value="1"/>
</dbReference>
<reference evidence="4" key="1">
    <citation type="submission" date="2019-03" db="EMBL/GenBank/DDBJ databases">
        <authorList>
            <person name="Danneels B."/>
        </authorList>
    </citation>
    <scope>NUCLEOTIDE SEQUENCE</scope>
</reference>
<feature type="domain" description="FecR protein" evidence="1">
    <location>
        <begin position="127"/>
        <end position="218"/>
    </location>
</feature>
<dbReference type="EMBL" id="CAADIK010000017">
    <property type="protein sequence ID" value="VFR67284.1"/>
    <property type="molecule type" value="Genomic_DNA"/>
</dbReference>
<dbReference type="PANTHER" id="PTHR30273:SF2">
    <property type="entry name" value="PROTEIN FECR"/>
    <property type="match status" value="1"/>
</dbReference>
<evidence type="ECO:0000313" key="5">
    <source>
        <dbReference type="EMBL" id="VFR56270.1"/>
    </source>
</evidence>
<evidence type="ECO:0000313" key="8">
    <source>
        <dbReference type="EMBL" id="VFR89343.1"/>
    </source>
</evidence>
<dbReference type="EMBL" id="CAADIG010000025">
    <property type="protein sequence ID" value="VFR47878.1"/>
    <property type="molecule type" value="Genomic_DNA"/>
</dbReference>
<name>A0A484RBS5_9ZZZZ</name>
<dbReference type="EMBL" id="CAADIZ010000074">
    <property type="protein sequence ID" value="VFS34471.1"/>
    <property type="molecule type" value="Genomic_DNA"/>
</dbReference>
<dbReference type="EMBL" id="CAADII010000057">
    <property type="protein sequence ID" value="VFR56270.1"/>
    <property type="molecule type" value="Genomic_DNA"/>
</dbReference>
<sequence length="329" mass="35179">MMTAAFRPPSGKLPVGEQASAWFTHLTSGRATTEDAAQFRQWRDADPAHQQAFAECSKTWQDLAAPLNEFAAAAARAPAPAAPRASRGFMPGRRAWLAGAAASVAGVWLAVESPLGLWPSLDSLAADHHTGTGEQKHLVLADGLTVEMNTRTALNVRDTHAALHIELAQGEAEILSRRGGQRAEVQAAGGRILVDGACVNVRHVGSQVQLSCLEGEVQLSHGTGVYTLAADQQLGYDAASVAPLRSLDRQVVSSWREGWLVFRGAPLAQVVEEINRYRPGRLVLLNAQLGRRPVQTRFALAQLADADILIRDAYGAKLTRLPSGVVVLS</sequence>
<feature type="domain" description="FecR N-terminal" evidence="2">
    <location>
        <begin position="17"/>
        <end position="56"/>
    </location>
</feature>
<dbReference type="InterPro" id="IPR032623">
    <property type="entry name" value="FecR_N"/>
</dbReference>
<dbReference type="GO" id="GO:0016989">
    <property type="term" value="F:sigma factor antagonist activity"/>
    <property type="evidence" value="ECO:0007669"/>
    <property type="project" value="TreeGrafter"/>
</dbReference>
<evidence type="ECO:0000313" key="3">
    <source>
        <dbReference type="EMBL" id="VFR25116.1"/>
    </source>
</evidence>
<gene>
    <name evidence="3" type="ORF">AMP9_1871</name>
    <name evidence="4" type="ORF">ANT2_1897</name>
    <name evidence="6" type="ORF">ANT3_1899</name>
    <name evidence="5" type="ORF">BRI6_2014</name>
    <name evidence="7" type="ORF">BRI9_2069</name>
    <name evidence="8" type="ORF">IVO3_2067</name>
    <name evidence="9" type="ORF">RAN7_2041</name>
</gene>
<proteinExistence type="predicted"/>
<dbReference type="AlphaFoldDB" id="A0A484RBS5"/>
<evidence type="ECO:0000259" key="1">
    <source>
        <dbReference type="Pfam" id="PF04773"/>
    </source>
</evidence>
<evidence type="ECO:0000313" key="9">
    <source>
        <dbReference type="EMBL" id="VFS34471.1"/>
    </source>
</evidence>
<dbReference type="PIRSF" id="PIRSF018266">
    <property type="entry name" value="FecR"/>
    <property type="match status" value="1"/>
</dbReference>
<dbReference type="InterPro" id="IPR006860">
    <property type="entry name" value="FecR"/>
</dbReference>